<proteinExistence type="inferred from homology"/>
<dbReference type="Gene3D" id="3.30.420.40">
    <property type="match status" value="2"/>
</dbReference>
<evidence type="ECO:0008006" key="4">
    <source>
        <dbReference type="Google" id="ProtNLM"/>
    </source>
</evidence>
<dbReference type="EMBL" id="CP011058">
    <property type="protein sequence ID" value="AJY73461.1"/>
    <property type="molecule type" value="Genomic_DNA"/>
</dbReference>
<dbReference type="PATRIC" id="fig|1126833.4.peg.228"/>
<organism evidence="2 3">
    <name type="scientific">Paenibacillus beijingensis</name>
    <dbReference type="NCBI Taxonomy" id="1126833"/>
    <lineage>
        <taxon>Bacteria</taxon>
        <taxon>Bacillati</taxon>
        <taxon>Bacillota</taxon>
        <taxon>Bacilli</taxon>
        <taxon>Bacillales</taxon>
        <taxon>Paenibacillaceae</taxon>
        <taxon>Paenibacillus</taxon>
    </lineage>
</organism>
<dbReference type="Proteomes" id="UP000032633">
    <property type="component" value="Chromosome"/>
</dbReference>
<dbReference type="InterPro" id="IPR049874">
    <property type="entry name" value="ROK_cs"/>
</dbReference>
<reference evidence="3" key="2">
    <citation type="submission" date="2015-03" db="EMBL/GenBank/DDBJ databases">
        <title>Genome sequence of Paenibacillus beijingensis strain DSM 24997T.</title>
        <authorList>
            <person name="Kwak Y."/>
            <person name="Shin J.-H."/>
        </authorList>
    </citation>
    <scope>NUCLEOTIDE SEQUENCE [LARGE SCALE GENOMIC DNA]</scope>
    <source>
        <strain evidence="3">DSM 24997</strain>
    </source>
</reference>
<dbReference type="KEGG" id="pbj:VN24_01010"/>
<dbReference type="PROSITE" id="PS01125">
    <property type="entry name" value="ROK"/>
    <property type="match status" value="1"/>
</dbReference>
<dbReference type="PANTHER" id="PTHR18964">
    <property type="entry name" value="ROK (REPRESSOR, ORF, KINASE) FAMILY"/>
    <property type="match status" value="1"/>
</dbReference>
<evidence type="ECO:0000313" key="2">
    <source>
        <dbReference type="EMBL" id="AJY73461.1"/>
    </source>
</evidence>
<evidence type="ECO:0000313" key="3">
    <source>
        <dbReference type="Proteomes" id="UP000032633"/>
    </source>
</evidence>
<dbReference type="OrthoDB" id="9795247at2"/>
<dbReference type="InterPro" id="IPR000600">
    <property type="entry name" value="ROK"/>
</dbReference>
<dbReference type="InterPro" id="IPR043129">
    <property type="entry name" value="ATPase_NBD"/>
</dbReference>
<dbReference type="PANTHER" id="PTHR18964:SF149">
    <property type="entry name" value="BIFUNCTIONAL UDP-N-ACETYLGLUCOSAMINE 2-EPIMERASE_N-ACETYLMANNOSAMINE KINASE"/>
    <property type="match status" value="1"/>
</dbReference>
<comment type="similarity">
    <text evidence="1">Belongs to the ROK (NagC/XylR) family.</text>
</comment>
<dbReference type="Pfam" id="PF00480">
    <property type="entry name" value="ROK"/>
    <property type="match status" value="1"/>
</dbReference>
<dbReference type="AlphaFoldDB" id="A0A0D5NDY4"/>
<name>A0A0D5NDY4_9BACL</name>
<keyword evidence="3" id="KW-1185">Reference proteome</keyword>
<accession>A0A0D5NDY4</accession>
<protein>
    <recommendedName>
        <fullName evidence="4">Glucokinase</fullName>
    </recommendedName>
</protein>
<dbReference type="SUPFAM" id="SSF53067">
    <property type="entry name" value="Actin-like ATPase domain"/>
    <property type="match status" value="1"/>
</dbReference>
<evidence type="ECO:0000256" key="1">
    <source>
        <dbReference type="ARBA" id="ARBA00006479"/>
    </source>
</evidence>
<gene>
    <name evidence="2" type="ORF">VN24_01010</name>
</gene>
<dbReference type="STRING" id="1126833.VN24_01010"/>
<dbReference type="RefSeq" id="WP_045668896.1">
    <property type="nucleotide sequence ID" value="NZ_CP011058.1"/>
</dbReference>
<dbReference type="HOGENOM" id="CLU_036604_0_4_9"/>
<reference evidence="2 3" key="1">
    <citation type="journal article" date="2015" name="J. Biotechnol.">
        <title>Complete genome sequence of Paenibacillus beijingensis 7188(T) (=DSM 24997(T)), a novel rhizobacterium from jujube garden soil.</title>
        <authorList>
            <person name="Kwak Y."/>
            <person name="Shin J.H."/>
        </authorList>
    </citation>
    <scope>NUCLEOTIDE SEQUENCE [LARGE SCALE GENOMIC DNA]</scope>
    <source>
        <strain evidence="2 3">DSM 24997</strain>
    </source>
</reference>
<sequence>MKEIYLGIDLGGTKMLAALVDPEGRVIDHMQAATLADQGSERVISRLIALAEALIDKHSDEGGSKLRICGIGIAVAGILDPQEGTVLLATNLGWRDVPVGRMLEQRFSCPVQVLNDANAAALGEWMAGAGAGTKNMVFVTVSTGIGGGIISEGKLLLGASNSAAELGHISIDRNGPLCACGNRGCVEVYASGTWIAGRVQDDIARGSRLPEAVVAAAGGDPDRISAKHVTAAAQDGNEYAKQKLADAGAALGAGLVTFIHLLNPEMIVLGGGVSESGPLLFDSMLQVVREYGIPGMVDNVRFTGAGLGLFAGAVGAALWWKYAALSRAVQTC</sequence>